<dbReference type="Proteomes" id="UP000266693">
    <property type="component" value="Unassembled WGS sequence"/>
</dbReference>
<comment type="caution">
    <text evidence="2">The sequence shown here is derived from an EMBL/GenBank/DDBJ whole genome shotgun (WGS) entry which is preliminary data.</text>
</comment>
<sequence length="206" mass="22209">MRTDKSAVALLEFAYGMPVFLLMMLSGSELANYVTTKMRISQVALHVADHASRMGTGSLLSAKTISETNINDVLTGAGLQAGELDLYEHGRVVLSNIEPASAPTGNGRVKVTWQRCRGLTSFPSDTYGKTGNDNLPGMGPPGRTVGVPAGSATHFVEVFYEYQPLIAGKFLMGDLGTIREIASMTVRERRDLTKIYNTENATKSTC</sequence>
<keyword evidence="1" id="KW-0472">Membrane</keyword>
<evidence type="ECO:0000313" key="3">
    <source>
        <dbReference type="Proteomes" id="UP000266693"/>
    </source>
</evidence>
<keyword evidence="1" id="KW-0812">Transmembrane</keyword>
<dbReference type="EMBL" id="QWLV01000006">
    <property type="protein sequence ID" value="RHW17069.1"/>
    <property type="molecule type" value="Genomic_DNA"/>
</dbReference>
<proteinExistence type="predicted"/>
<organism evidence="2 3">
    <name type="scientific">Sphingomonas gilva</name>
    <dbReference type="NCBI Taxonomy" id="2305907"/>
    <lineage>
        <taxon>Bacteria</taxon>
        <taxon>Pseudomonadati</taxon>
        <taxon>Pseudomonadota</taxon>
        <taxon>Alphaproteobacteria</taxon>
        <taxon>Sphingomonadales</taxon>
        <taxon>Sphingomonadaceae</taxon>
        <taxon>Sphingomonas</taxon>
    </lineage>
</organism>
<protein>
    <submittedName>
        <fullName evidence="2">Pilus assembly protein</fullName>
    </submittedName>
</protein>
<gene>
    <name evidence="2" type="ORF">D1610_13200</name>
</gene>
<dbReference type="AlphaFoldDB" id="A0A396RLK4"/>
<feature type="transmembrane region" description="Helical" evidence="1">
    <location>
        <begin position="7"/>
        <end position="25"/>
    </location>
</feature>
<reference evidence="2 3" key="1">
    <citation type="submission" date="2018-08" db="EMBL/GenBank/DDBJ databases">
        <title>The multiple taxonomic identification of Sphingomonas gilva.</title>
        <authorList>
            <person name="Zhu D."/>
            <person name="Zheng S."/>
        </authorList>
    </citation>
    <scope>NUCLEOTIDE SEQUENCE [LARGE SCALE GENOMIC DNA]</scope>
    <source>
        <strain evidence="2 3">ZDH117</strain>
    </source>
</reference>
<keyword evidence="3" id="KW-1185">Reference proteome</keyword>
<accession>A0A396RLK4</accession>
<evidence type="ECO:0000256" key="1">
    <source>
        <dbReference type="SAM" id="Phobius"/>
    </source>
</evidence>
<evidence type="ECO:0000313" key="2">
    <source>
        <dbReference type="EMBL" id="RHW17069.1"/>
    </source>
</evidence>
<name>A0A396RLK4_9SPHN</name>
<keyword evidence="1" id="KW-1133">Transmembrane helix</keyword>